<proteinExistence type="predicted"/>
<dbReference type="Proteomes" id="UP001166286">
    <property type="component" value="Unassembled WGS sequence"/>
</dbReference>
<feature type="signal peptide" evidence="1">
    <location>
        <begin position="1"/>
        <end position="19"/>
    </location>
</feature>
<dbReference type="EMBL" id="JAFEKC020000022">
    <property type="protein sequence ID" value="KAK0507760.1"/>
    <property type="molecule type" value="Genomic_DNA"/>
</dbReference>
<comment type="caution">
    <text evidence="2">The sequence shown here is derived from an EMBL/GenBank/DDBJ whole genome shotgun (WGS) entry which is preliminary data.</text>
</comment>
<organism evidence="2 3">
    <name type="scientific">Cladonia borealis</name>
    <dbReference type="NCBI Taxonomy" id="184061"/>
    <lineage>
        <taxon>Eukaryota</taxon>
        <taxon>Fungi</taxon>
        <taxon>Dikarya</taxon>
        <taxon>Ascomycota</taxon>
        <taxon>Pezizomycotina</taxon>
        <taxon>Lecanoromycetes</taxon>
        <taxon>OSLEUM clade</taxon>
        <taxon>Lecanoromycetidae</taxon>
        <taxon>Lecanorales</taxon>
        <taxon>Lecanorineae</taxon>
        <taxon>Cladoniaceae</taxon>
        <taxon>Cladonia</taxon>
    </lineage>
</organism>
<gene>
    <name evidence="2" type="ORF">JMJ35_009649</name>
</gene>
<keyword evidence="1" id="KW-0732">Signal</keyword>
<evidence type="ECO:0008006" key="4">
    <source>
        <dbReference type="Google" id="ProtNLM"/>
    </source>
</evidence>
<evidence type="ECO:0000256" key="1">
    <source>
        <dbReference type="SAM" id="SignalP"/>
    </source>
</evidence>
<accession>A0AA39QRE2</accession>
<dbReference type="AlphaFoldDB" id="A0AA39QRE2"/>
<feature type="chain" id="PRO_5041229366" description="Apple domain-containing protein" evidence="1">
    <location>
        <begin position="20"/>
        <end position="127"/>
    </location>
</feature>
<evidence type="ECO:0000313" key="2">
    <source>
        <dbReference type="EMBL" id="KAK0507760.1"/>
    </source>
</evidence>
<sequence>MKSVLSIISILGMSNIIAAVPTINTRCDGGMSTYDGKAINTINSDIEGTFPVIATTACACVTACQNEPGCAYSEFSDILGCNLAFVGGACSAKTVIGQFFTVSGGGSAITIANGPCGELTYGGDNAK</sequence>
<protein>
    <recommendedName>
        <fullName evidence="4">Apple domain-containing protein</fullName>
    </recommendedName>
</protein>
<evidence type="ECO:0000313" key="3">
    <source>
        <dbReference type="Proteomes" id="UP001166286"/>
    </source>
</evidence>
<keyword evidence="3" id="KW-1185">Reference proteome</keyword>
<reference evidence="2" key="1">
    <citation type="submission" date="2023-03" db="EMBL/GenBank/DDBJ databases">
        <title>Complete genome of Cladonia borealis.</title>
        <authorList>
            <person name="Park H."/>
        </authorList>
    </citation>
    <scope>NUCLEOTIDE SEQUENCE</scope>
    <source>
        <strain evidence="2">ANT050790</strain>
    </source>
</reference>
<name>A0AA39QRE2_9LECA</name>